<accession>A0A9D6AAC7</accession>
<evidence type="ECO:0000313" key="2">
    <source>
        <dbReference type="EMBL" id="MBF1446884.1"/>
    </source>
</evidence>
<name>A0A9D6AAC7_9BACT</name>
<gene>
    <name evidence="2" type="ORF">HXN55_05800</name>
</gene>
<organism evidence="2 3">
    <name type="scientific">Prevotella nigrescens</name>
    <dbReference type="NCBI Taxonomy" id="28133"/>
    <lineage>
        <taxon>Bacteria</taxon>
        <taxon>Pseudomonadati</taxon>
        <taxon>Bacteroidota</taxon>
        <taxon>Bacteroidia</taxon>
        <taxon>Bacteroidales</taxon>
        <taxon>Prevotellaceae</taxon>
        <taxon>Prevotella</taxon>
    </lineage>
</organism>
<dbReference type="Proteomes" id="UP000787419">
    <property type="component" value="Unassembled WGS sequence"/>
</dbReference>
<feature type="signal peptide" evidence="1">
    <location>
        <begin position="1"/>
        <end position="21"/>
    </location>
</feature>
<protein>
    <submittedName>
        <fullName evidence="2">Cysteine protease</fullName>
    </submittedName>
</protein>
<dbReference type="RefSeq" id="WP_278490064.1">
    <property type="nucleotide sequence ID" value="NZ_CAJZDG010000032.1"/>
</dbReference>
<sequence>MKKIVFRTLALFLLVGCAKQAGQKFPTHRFTDEVRLRTTPVKDQGQSSLCWAYAMLATIETEHLMQGDSVNLSPDYVARMYLAEQATESLLTRTRNAVLPNQGTTITTRGMAGMLIDLIQTYGLYHFDAYHKRGDTSYKVIERKLSQAVLAPKTSNVAEQIGYINTMLDDEIGAVPRQVFLYRAIYTPQEFAHSVCKSDEYLALTSCTHHPFGTYFPLEVPDNYFHDTFLNVPIDTLMHCMEQSVRSGHPVCWEGDTSEDGFSFAEGIAKLDNDNQLPTQAQRQKAFETYQTTDDHCMEIMGIAHDEAGNKYFICKNSWGKHNRFGGFMYLSYNYVRLKTIAVYVVRN</sequence>
<feature type="chain" id="PRO_5039635146" evidence="1">
    <location>
        <begin position="22"/>
        <end position="348"/>
    </location>
</feature>
<dbReference type="GO" id="GO:0006508">
    <property type="term" value="P:proteolysis"/>
    <property type="evidence" value="ECO:0007669"/>
    <property type="project" value="UniProtKB-KW"/>
</dbReference>
<dbReference type="Pfam" id="PF03051">
    <property type="entry name" value="Peptidase_C1_2"/>
    <property type="match status" value="1"/>
</dbReference>
<dbReference type="SUPFAM" id="SSF54001">
    <property type="entry name" value="Cysteine proteinases"/>
    <property type="match status" value="1"/>
</dbReference>
<comment type="caution">
    <text evidence="2">The sequence shown here is derived from an EMBL/GenBank/DDBJ whole genome shotgun (WGS) entry which is preliminary data.</text>
</comment>
<reference evidence="2" key="1">
    <citation type="submission" date="2020-04" db="EMBL/GenBank/DDBJ databases">
        <title>Deep metagenomics examines the oral microbiome during advanced dental caries in children, revealing novel taxa and co-occurrences with host molecules.</title>
        <authorList>
            <person name="Baker J.L."/>
            <person name="Morton J.T."/>
            <person name="Dinis M."/>
            <person name="Alvarez R."/>
            <person name="Tran N.C."/>
            <person name="Knight R."/>
            <person name="Edlund A."/>
        </authorList>
    </citation>
    <scope>NUCLEOTIDE SEQUENCE</scope>
    <source>
        <strain evidence="2">JCVI_32_bin.50</strain>
    </source>
</reference>
<keyword evidence="1" id="KW-0732">Signal</keyword>
<dbReference type="InterPro" id="IPR038765">
    <property type="entry name" value="Papain-like_cys_pep_sf"/>
</dbReference>
<dbReference type="GO" id="GO:0070005">
    <property type="term" value="F:cysteine-type aminopeptidase activity"/>
    <property type="evidence" value="ECO:0007669"/>
    <property type="project" value="InterPro"/>
</dbReference>
<evidence type="ECO:0000313" key="3">
    <source>
        <dbReference type="Proteomes" id="UP000787419"/>
    </source>
</evidence>
<dbReference type="InterPro" id="IPR004134">
    <property type="entry name" value="Peptidase_C1B"/>
</dbReference>
<evidence type="ECO:0000256" key="1">
    <source>
        <dbReference type="SAM" id="SignalP"/>
    </source>
</evidence>
<keyword evidence="2" id="KW-0378">Hydrolase</keyword>
<keyword evidence="2" id="KW-0645">Protease</keyword>
<dbReference type="EMBL" id="JABZTM010000052">
    <property type="protein sequence ID" value="MBF1446884.1"/>
    <property type="molecule type" value="Genomic_DNA"/>
</dbReference>
<proteinExistence type="predicted"/>
<dbReference type="AlphaFoldDB" id="A0A9D6AAC7"/>
<dbReference type="Gene3D" id="3.90.70.10">
    <property type="entry name" value="Cysteine proteinases"/>
    <property type="match status" value="1"/>
</dbReference>